<gene>
    <name evidence="2" type="ORF">DILT_LOCUS4893</name>
</gene>
<organism evidence="2 3">
    <name type="scientific">Dibothriocephalus latus</name>
    <name type="common">Fish tapeworm</name>
    <name type="synonym">Diphyllobothrium latum</name>
    <dbReference type="NCBI Taxonomy" id="60516"/>
    <lineage>
        <taxon>Eukaryota</taxon>
        <taxon>Metazoa</taxon>
        <taxon>Spiralia</taxon>
        <taxon>Lophotrochozoa</taxon>
        <taxon>Platyhelminthes</taxon>
        <taxon>Cestoda</taxon>
        <taxon>Eucestoda</taxon>
        <taxon>Diphyllobothriidea</taxon>
        <taxon>Diphyllobothriidae</taxon>
        <taxon>Dibothriocephalus</taxon>
    </lineage>
</organism>
<dbReference type="InterPro" id="IPR002014">
    <property type="entry name" value="VHS_dom"/>
</dbReference>
<dbReference type="GO" id="GO:0043130">
    <property type="term" value="F:ubiquitin binding"/>
    <property type="evidence" value="ECO:0007669"/>
    <property type="project" value="InterPro"/>
</dbReference>
<dbReference type="SUPFAM" id="SSF48464">
    <property type="entry name" value="ENTH/VHS domain"/>
    <property type="match status" value="1"/>
</dbReference>
<keyword evidence="3" id="KW-1185">Reference proteome</keyword>
<dbReference type="InterPro" id="IPR008942">
    <property type="entry name" value="ENTH_VHS"/>
</dbReference>
<dbReference type="GO" id="GO:0005768">
    <property type="term" value="C:endosome"/>
    <property type="evidence" value="ECO:0007669"/>
    <property type="project" value="TreeGrafter"/>
</dbReference>
<dbReference type="GO" id="GO:0016020">
    <property type="term" value="C:membrane"/>
    <property type="evidence" value="ECO:0007669"/>
    <property type="project" value="TreeGrafter"/>
</dbReference>
<dbReference type="Pfam" id="PF00790">
    <property type="entry name" value="VHS"/>
    <property type="match status" value="1"/>
</dbReference>
<feature type="domain" description="VHS" evidence="1">
    <location>
        <begin position="39"/>
        <end position="144"/>
    </location>
</feature>
<dbReference type="Gene3D" id="1.25.40.90">
    <property type="match status" value="1"/>
</dbReference>
<dbReference type="Proteomes" id="UP000281553">
    <property type="component" value="Unassembled WGS sequence"/>
</dbReference>
<sequence length="144" mass="16597">MKSDRWNWFYSPDVSASNRSPYYLDLTLIFIFFCFLERATDSGKPCIDWALILEICDALCETDDGPKDAIRAIRKRLTSSAGKDHLSVWYTLLLIEACVKNCGKRFQAQVANRDFLRDLIKLLLPKYDAPIQIQTKVLLMLKVS</sequence>
<name>A0A3P7NL46_DIBLA</name>
<dbReference type="PANTHER" id="PTHR13856">
    <property type="entry name" value="VHS DOMAIN CONTAINING PROTEIN FAMILY"/>
    <property type="match status" value="1"/>
</dbReference>
<dbReference type="OrthoDB" id="2018246at2759"/>
<dbReference type="GO" id="GO:0030276">
    <property type="term" value="F:clathrin binding"/>
    <property type="evidence" value="ECO:0007669"/>
    <property type="project" value="TreeGrafter"/>
</dbReference>
<accession>A0A3P7NL46</accession>
<protein>
    <recommendedName>
        <fullName evidence="1">VHS domain-containing protein</fullName>
    </recommendedName>
</protein>
<dbReference type="AlphaFoldDB" id="A0A3P7NL46"/>
<evidence type="ECO:0000313" key="2">
    <source>
        <dbReference type="EMBL" id="VDN09062.1"/>
    </source>
</evidence>
<proteinExistence type="predicted"/>
<dbReference type="EMBL" id="UYRU01046326">
    <property type="protein sequence ID" value="VDN09062.1"/>
    <property type="molecule type" value="Genomic_DNA"/>
</dbReference>
<dbReference type="PROSITE" id="PS50179">
    <property type="entry name" value="VHS"/>
    <property type="match status" value="1"/>
</dbReference>
<dbReference type="SMART" id="SM00288">
    <property type="entry name" value="VHS"/>
    <property type="match status" value="1"/>
</dbReference>
<dbReference type="PANTHER" id="PTHR13856:SF137">
    <property type="entry name" value="GH05942P"/>
    <property type="match status" value="1"/>
</dbReference>
<evidence type="ECO:0000313" key="3">
    <source>
        <dbReference type="Proteomes" id="UP000281553"/>
    </source>
</evidence>
<dbReference type="GO" id="GO:0007165">
    <property type="term" value="P:signal transduction"/>
    <property type="evidence" value="ECO:0007669"/>
    <property type="project" value="TreeGrafter"/>
</dbReference>
<dbReference type="GO" id="GO:0035091">
    <property type="term" value="F:phosphatidylinositol binding"/>
    <property type="evidence" value="ECO:0007669"/>
    <property type="project" value="InterPro"/>
</dbReference>
<evidence type="ECO:0000259" key="1">
    <source>
        <dbReference type="PROSITE" id="PS50179"/>
    </source>
</evidence>
<reference evidence="2 3" key="1">
    <citation type="submission" date="2018-11" db="EMBL/GenBank/DDBJ databases">
        <authorList>
            <consortium name="Pathogen Informatics"/>
        </authorList>
    </citation>
    <scope>NUCLEOTIDE SEQUENCE [LARGE SCALE GENOMIC DNA]</scope>
</reference>